<dbReference type="Proteomes" id="UP000236161">
    <property type="component" value="Unassembled WGS sequence"/>
</dbReference>
<dbReference type="EMBL" id="KZ451908">
    <property type="protein sequence ID" value="PKA63613.1"/>
    <property type="molecule type" value="Genomic_DNA"/>
</dbReference>
<evidence type="ECO:0000256" key="1">
    <source>
        <dbReference type="SAM" id="MobiDB-lite"/>
    </source>
</evidence>
<evidence type="ECO:0000313" key="3">
    <source>
        <dbReference type="Proteomes" id="UP000236161"/>
    </source>
</evidence>
<dbReference type="AlphaFoldDB" id="A0A2I0B737"/>
<proteinExistence type="predicted"/>
<name>A0A2I0B737_9ASPA</name>
<gene>
    <name evidence="2" type="ORF">AXF42_Ash005508</name>
</gene>
<feature type="region of interest" description="Disordered" evidence="1">
    <location>
        <begin position="40"/>
        <end position="59"/>
    </location>
</feature>
<reference evidence="2 3" key="1">
    <citation type="journal article" date="2017" name="Nature">
        <title>The Apostasia genome and the evolution of orchids.</title>
        <authorList>
            <person name="Zhang G.Q."/>
            <person name="Liu K.W."/>
            <person name="Li Z."/>
            <person name="Lohaus R."/>
            <person name="Hsiao Y.Y."/>
            <person name="Niu S.C."/>
            <person name="Wang J.Y."/>
            <person name="Lin Y.C."/>
            <person name="Xu Q."/>
            <person name="Chen L.J."/>
            <person name="Yoshida K."/>
            <person name="Fujiwara S."/>
            <person name="Wang Z.W."/>
            <person name="Zhang Y.Q."/>
            <person name="Mitsuda N."/>
            <person name="Wang M."/>
            <person name="Liu G.H."/>
            <person name="Pecoraro L."/>
            <person name="Huang H.X."/>
            <person name="Xiao X.J."/>
            <person name="Lin M."/>
            <person name="Wu X.Y."/>
            <person name="Wu W.L."/>
            <person name="Chen Y.Y."/>
            <person name="Chang S.B."/>
            <person name="Sakamoto S."/>
            <person name="Ohme-Takagi M."/>
            <person name="Yagi M."/>
            <person name="Zeng S.J."/>
            <person name="Shen C.Y."/>
            <person name="Yeh C.M."/>
            <person name="Luo Y.B."/>
            <person name="Tsai W.C."/>
            <person name="Van de Peer Y."/>
            <person name="Liu Z.J."/>
        </authorList>
    </citation>
    <scope>NUCLEOTIDE SEQUENCE [LARGE SCALE GENOMIC DNA]</scope>
    <source>
        <strain evidence="3">cv. Shenzhen</strain>
        <tissue evidence="2">Stem</tissue>
    </source>
</reference>
<organism evidence="2 3">
    <name type="scientific">Apostasia shenzhenica</name>
    <dbReference type="NCBI Taxonomy" id="1088818"/>
    <lineage>
        <taxon>Eukaryota</taxon>
        <taxon>Viridiplantae</taxon>
        <taxon>Streptophyta</taxon>
        <taxon>Embryophyta</taxon>
        <taxon>Tracheophyta</taxon>
        <taxon>Spermatophyta</taxon>
        <taxon>Magnoliopsida</taxon>
        <taxon>Liliopsida</taxon>
        <taxon>Asparagales</taxon>
        <taxon>Orchidaceae</taxon>
        <taxon>Apostasioideae</taxon>
        <taxon>Apostasia</taxon>
    </lineage>
</organism>
<accession>A0A2I0B737</accession>
<feature type="region of interest" description="Disordered" evidence="1">
    <location>
        <begin position="99"/>
        <end position="148"/>
    </location>
</feature>
<keyword evidence="3" id="KW-1185">Reference proteome</keyword>
<sequence>MKADLRLEPAAAVQPGHQRRRHEVLLGAEAVELPLRQRLPFPGYGDRRPVPRHQSPRLSRRSLQARSLLLLRRRCDVWRRIGGSGCIGDAGEGAIVPAGSSGSAAATDAVEQAGDRRNRGRGVAAGVEASQPLRRAGPHVADEQGRAARRRLVLARDSLSSGR</sequence>
<evidence type="ECO:0000313" key="2">
    <source>
        <dbReference type="EMBL" id="PKA63613.1"/>
    </source>
</evidence>
<protein>
    <submittedName>
        <fullName evidence="2">Uncharacterized protein</fullName>
    </submittedName>
</protein>
<feature type="compositionally biased region" description="Basic residues" evidence="1">
    <location>
        <begin position="50"/>
        <end position="59"/>
    </location>
</feature>